<dbReference type="GO" id="GO:0005829">
    <property type="term" value="C:cytosol"/>
    <property type="evidence" value="ECO:0007669"/>
    <property type="project" value="TreeGrafter"/>
</dbReference>
<dbReference type="GO" id="GO:0070525">
    <property type="term" value="P:tRNA threonylcarbamoyladenosine metabolic process"/>
    <property type="evidence" value="ECO:0007669"/>
    <property type="project" value="TreeGrafter"/>
</dbReference>
<feature type="compositionally biased region" description="Low complexity" evidence="21">
    <location>
        <begin position="105"/>
        <end position="119"/>
    </location>
</feature>
<dbReference type="InterPro" id="IPR011009">
    <property type="entry name" value="Kinase-like_dom_sf"/>
</dbReference>
<dbReference type="GO" id="GO:0005524">
    <property type="term" value="F:ATP binding"/>
    <property type="evidence" value="ECO:0007669"/>
    <property type="project" value="UniProtKB-KW"/>
</dbReference>
<dbReference type="GO" id="GO:0000408">
    <property type="term" value="C:EKC/KEOPS complex"/>
    <property type="evidence" value="ECO:0007669"/>
    <property type="project" value="TreeGrafter"/>
</dbReference>
<feature type="region of interest" description="Disordered" evidence="21">
    <location>
        <begin position="105"/>
        <end position="135"/>
    </location>
</feature>
<evidence type="ECO:0000256" key="13">
    <source>
        <dbReference type="ARBA" id="ARBA00022741"/>
    </source>
</evidence>
<evidence type="ECO:0000256" key="17">
    <source>
        <dbReference type="ARBA" id="ARBA00030980"/>
    </source>
</evidence>
<gene>
    <name evidence="23" type="ORF">GX51_00585</name>
</gene>
<evidence type="ECO:0000256" key="7">
    <source>
        <dbReference type="ARBA" id="ARBA00019973"/>
    </source>
</evidence>
<feature type="domain" description="Protein kinase" evidence="22">
    <location>
        <begin position="22"/>
        <end position="348"/>
    </location>
</feature>
<evidence type="ECO:0000256" key="11">
    <source>
        <dbReference type="ARBA" id="ARBA00022679"/>
    </source>
</evidence>
<comment type="subunit">
    <text evidence="4">Component of the EKC/KEOPS complex composed of at least BUD32, CGI121, GON7, KAE1 and PCC1; the whole complex dimerizes.</text>
</comment>
<dbReference type="Proteomes" id="UP000224080">
    <property type="component" value="Unassembled WGS sequence"/>
</dbReference>
<comment type="function">
    <text evidence="1">Component of the EKC/KEOPS complex that is required for the formation of a threonylcarbamoyl group on adenosine at position 37 (t(6)A37) in tRNAs that read codons beginning with adenine. The complex is probably involved in the transfer of the threonylcarbamoyl moiety of threonylcarbamoyl-AMP (TC-AMP) to the N6 group of A37. BUD32 has ATPase activity in the context of the EKC/KEOPS complex and likely plays a supporting role to the catalytic subunit KAE1. The EKC/KEOPS complex also promotes both telomere uncapping and telomere elongation. The complex is required for efficient recruitment of transcriptional coactivators.</text>
</comment>
<evidence type="ECO:0000256" key="10">
    <source>
        <dbReference type="ARBA" id="ARBA00022527"/>
    </source>
</evidence>
<keyword evidence="13" id="KW-0547">Nucleotide-binding</keyword>
<dbReference type="EMBL" id="PDNC01000004">
    <property type="protein sequence ID" value="PGH09480.1"/>
    <property type="molecule type" value="Genomic_DNA"/>
</dbReference>
<organism evidence="23 24">
    <name type="scientific">Blastomyces parvus</name>
    <dbReference type="NCBI Taxonomy" id="2060905"/>
    <lineage>
        <taxon>Eukaryota</taxon>
        <taxon>Fungi</taxon>
        <taxon>Dikarya</taxon>
        <taxon>Ascomycota</taxon>
        <taxon>Pezizomycotina</taxon>
        <taxon>Eurotiomycetes</taxon>
        <taxon>Eurotiomycetidae</taxon>
        <taxon>Onygenales</taxon>
        <taxon>Ajellomycetaceae</taxon>
        <taxon>Blastomyces</taxon>
    </lineage>
</organism>
<sequence>MSSCTTTTTTYTPPPLPAPFADSPATLLAQGAEGRLYRTNFLTPSIPAALKIRPAKPYRHPILDSRLTRQRILQEARCLVKLAREGVPVPGVLALDVGVGDVSASASASSSTSASTSTAERGSLTRAKDADQNENKPGWSAWLMMEWVEGIVVRQAVDQWEKWLKTEEKQAAELAAAAAGSADAKGADLVEKSEEDICALLRRIGLVVGAMHKAGIVHGDLTTSNLMLRPIAPVDSLAREDDAAAVPLSTSIRQDAELQTITTLDKKPSLEGEIVLIDFGLAGQSIQDEDRAVDLYVLERAFGSSHPRTEPFFHEVLRGYAESYKAANVVLKKLEQVRLRGRKRSMVG</sequence>
<dbReference type="PANTHER" id="PTHR12209:SF0">
    <property type="entry name" value="EKC_KEOPS COMPLEX SUBUNIT TP53RK"/>
    <property type="match status" value="1"/>
</dbReference>
<dbReference type="STRING" id="2060905.A0A2B7XKM2"/>
<dbReference type="GO" id="GO:0000781">
    <property type="term" value="C:chromosome, telomeric region"/>
    <property type="evidence" value="ECO:0007669"/>
    <property type="project" value="UniProtKB-SubCell"/>
</dbReference>
<accession>A0A2B7XKM2</accession>
<evidence type="ECO:0000256" key="19">
    <source>
        <dbReference type="ARBA" id="ARBA00047899"/>
    </source>
</evidence>
<evidence type="ECO:0000256" key="21">
    <source>
        <dbReference type="SAM" id="MobiDB-lite"/>
    </source>
</evidence>
<dbReference type="FunFam" id="1.10.510.10:FF:000845">
    <property type="entry name" value="Probable bifunctional tRNA threonylcarbamoyladenosine biosynthesis protein"/>
    <property type="match status" value="1"/>
</dbReference>
<dbReference type="GO" id="GO:0008033">
    <property type="term" value="P:tRNA processing"/>
    <property type="evidence" value="ECO:0007669"/>
    <property type="project" value="UniProtKB-KW"/>
</dbReference>
<dbReference type="PROSITE" id="PS00109">
    <property type="entry name" value="PROTEIN_KINASE_TYR"/>
    <property type="match status" value="1"/>
</dbReference>
<keyword evidence="24" id="KW-1185">Reference proteome</keyword>
<reference evidence="23 24" key="1">
    <citation type="submission" date="2017-10" db="EMBL/GenBank/DDBJ databases">
        <title>Comparative genomics in systemic dimorphic fungi from Ajellomycetaceae.</title>
        <authorList>
            <person name="Munoz J.F."/>
            <person name="Mcewen J.G."/>
            <person name="Clay O.K."/>
            <person name="Cuomo C.A."/>
        </authorList>
    </citation>
    <scope>NUCLEOTIDE SEQUENCE [LARGE SCALE GENOMIC DNA]</scope>
    <source>
        <strain evidence="23 24">UAMH130</strain>
    </source>
</reference>
<evidence type="ECO:0000256" key="16">
    <source>
        <dbReference type="ARBA" id="ARBA00022895"/>
    </source>
</evidence>
<evidence type="ECO:0000256" key="9">
    <source>
        <dbReference type="ARBA" id="ARBA00022490"/>
    </source>
</evidence>
<dbReference type="AlphaFoldDB" id="A0A2B7XKM2"/>
<evidence type="ECO:0000259" key="22">
    <source>
        <dbReference type="PROSITE" id="PS50011"/>
    </source>
</evidence>
<dbReference type="PANTHER" id="PTHR12209">
    <property type="entry name" value="NON-SPECIFIC SERINE/THREONINE PROTEIN KINASE"/>
    <property type="match status" value="1"/>
</dbReference>
<keyword evidence="11" id="KW-0808">Transferase</keyword>
<evidence type="ECO:0000256" key="20">
    <source>
        <dbReference type="ARBA" id="ARBA00048679"/>
    </source>
</evidence>
<evidence type="ECO:0000256" key="8">
    <source>
        <dbReference type="ARBA" id="ARBA00022454"/>
    </source>
</evidence>
<evidence type="ECO:0000256" key="18">
    <source>
        <dbReference type="ARBA" id="ARBA00033194"/>
    </source>
</evidence>
<comment type="similarity">
    <text evidence="3">Belongs to the protein kinase superfamily. BUD32 family.</text>
</comment>
<keyword evidence="14 23" id="KW-0418">Kinase</keyword>
<dbReference type="GO" id="GO:0005634">
    <property type="term" value="C:nucleus"/>
    <property type="evidence" value="ECO:0007669"/>
    <property type="project" value="TreeGrafter"/>
</dbReference>
<protein>
    <recommendedName>
        <fullName evidence="7">EKC/KEOPS complex subunit BUD32</fullName>
        <ecNumber evidence="5">2.7.11.1</ecNumber>
    </recommendedName>
    <alternativeName>
        <fullName evidence="17 18">Atypical Serine/threonine protein kinase BUD32</fullName>
    </alternativeName>
    <alternativeName>
        <fullName evidence="6">EKC/KEOPS complex subunit bud32</fullName>
    </alternativeName>
</protein>
<comment type="caution">
    <text evidence="23">The sequence shown here is derived from an EMBL/GenBank/DDBJ whole genome shotgun (WGS) entry which is preliminary data.</text>
</comment>
<comment type="subcellular location">
    <subcellularLocation>
        <location evidence="2">Chromosome</location>
        <location evidence="2">Telomere</location>
    </subcellularLocation>
</comment>
<evidence type="ECO:0000256" key="14">
    <source>
        <dbReference type="ARBA" id="ARBA00022777"/>
    </source>
</evidence>
<dbReference type="GO" id="GO:0004674">
    <property type="term" value="F:protein serine/threonine kinase activity"/>
    <property type="evidence" value="ECO:0007669"/>
    <property type="project" value="UniProtKB-KW"/>
</dbReference>
<comment type="catalytic activity">
    <reaction evidence="19">
        <text>L-threonyl-[protein] + ATP = O-phospho-L-threonyl-[protein] + ADP + H(+)</text>
        <dbReference type="Rhea" id="RHEA:46608"/>
        <dbReference type="Rhea" id="RHEA-COMP:11060"/>
        <dbReference type="Rhea" id="RHEA-COMP:11605"/>
        <dbReference type="ChEBI" id="CHEBI:15378"/>
        <dbReference type="ChEBI" id="CHEBI:30013"/>
        <dbReference type="ChEBI" id="CHEBI:30616"/>
        <dbReference type="ChEBI" id="CHEBI:61977"/>
        <dbReference type="ChEBI" id="CHEBI:456216"/>
        <dbReference type="EC" id="2.7.11.1"/>
    </reaction>
</comment>
<keyword evidence="12" id="KW-0819">tRNA processing</keyword>
<evidence type="ECO:0000256" key="3">
    <source>
        <dbReference type="ARBA" id="ARBA00010630"/>
    </source>
</evidence>
<evidence type="ECO:0000256" key="12">
    <source>
        <dbReference type="ARBA" id="ARBA00022694"/>
    </source>
</evidence>
<evidence type="ECO:0000256" key="5">
    <source>
        <dbReference type="ARBA" id="ARBA00012513"/>
    </source>
</evidence>
<dbReference type="Gene3D" id="1.10.510.10">
    <property type="entry name" value="Transferase(Phosphotransferase) domain 1"/>
    <property type="match status" value="1"/>
</dbReference>
<evidence type="ECO:0000256" key="15">
    <source>
        <dbReference type="ARBA" id="ARBA00022840"/>
    </source>
</evidence>
<keyword evidence="16" id="KW-0779">Telomere</keyword>
<keyword evidence="9" id="KW-0963">Cytoplasm</keyword>
<keyword evidence="15" id="KW-0067">ATP-binding</keyword>
<dbReference type="Gene3D" id="3.30.200.20">
    <property type="entry name" value="Phosphorylase Kinase, domain 1"/>
    <property type="match status" value="1"/>
</dbReference>
<dbReference type="PROSITE" id="PS50011">
    <property type="entry name" value="PROTEIN_KINASE_DOM"/>
    <property type="match status" value="1"/>
</dbReference>
<dbReference type="InterPro" id="IPR008266">
    <property type="entry name" value="Tyr_kinase_AS"/>
</dbReference>
<proteinExistence type="inferred from homology"/>
<evidence type="ECO:0000256" key="1">
    <source>
        <dbReference type="ARBA" id="ARBA00003747"/>
    </source>
</evidence>
<evidence type="ECO:0000256" key="2">
    <source>
        <dbReference type="ARBA" id="ARBA00004574"/>
    </source>
</evidence>
<evidence type="ECO:0000313" key="23">
    <source>
        <dbReference type="EMBL" id="PGH09480.1"/>
    </source>
</evidence>
<evidence type="ECO:0000256" key="4">
    <source>
        <dbReference type="ARBA" id="ARBA00011534"/>
    </source>
</evidence>
<evidence type="ECO:0000313" key="24">
    <source>
        <dbReference type="Proteomes" id="UP000224080"/>
    </source>
</evidence>
<comment type="catalytic activity">
    <reaction evidence="20">
        <text>L-seryl-[protein] + ATP = O-phospho-L-seryl-[protein] + ADP + H(+)</text>
        <dbReference type="Rhea" id="RHEA:17989"/>
        <dbReference type="Rhea" id="RHEA-COMP:9863"/>
        <dbReference type="Rhea" id="RHEA-COMP:11604"/>
        <dbReference type="ChEBI" id="CHEBI:15378"/>
        <dbReference type="ChEBI" id="CHEBI:29999"/>
        <dbReference type="ChEBI" id="CHEBI:30616"/>
        <dbReference type="ChEBI" id="CHEBI:83421"/>
        <dbReference type="ChEBI" id="CHEBI:456216"/>
        <dbReference type="EC" id="2.7.11.1"/>
    </reaction>
</comment>
<name>A0A2B7XKM2_9EURO</name>
<dbReference type="EC" id="2.7.11.1" evidence="5"/>
<keyword evidence="10" id="KW-0723">Serine/threonine-protein kinase</keyword>
<evidence type="ECO:0000256" key="6">
    <source>
        <dbReference type="ARBA" id="ARBA00013948"/>
    </source>
</evidence>
<dbReference type="OrthoDB" id="3399at2759"/>
<dbReference type="SUPFAM" id="SSF56112">
    <property type="entry name" value="Protein kinase-like (PK-like)"/>
    <property type="match status" value="1"/>
</dbReference>
<dbReference type="InterPro" id="IPR000719">
    <property type="entry name" value="Prot_kinase_dom"/>
</dbReference>
<keyword evidence="8" id="KW-0158">Chromosome</keyword>